<reference evidence="1 2" key="1">
    <citation type="journal article" date="2015" name="Stand. Genomic Sci.">
        <title>Genomic Encyclopedia of Bacterial and Archaeal Type Strains, Phase III: the genomes of soil and plant-associated and newly described type strains.</title>
        <authorList>
            <person name="Whitman W.B."/>
            <person name="Woyke T."/>
            <person name="Klenk H.P."/>
            <person name="Zhou Y."/>
            <person name="Lilburn T.G."/>
            <person name="Beck B.J."/>
            <person name="De Vos P."/>
            <person name="Vandamme P."/>
            <person name="Eisen J.A."/>
            <person name="Garrity G."/>
            <person name="Hugenholtz P."/>
            <person name="Kyrpides N.C."/>
        </authorList>
    </citation>
    <scope>NUCLEOTIDE SEQUENCE [LARGE SCALE GENOMIC DNA]</scope>
    <source>
        <strain evidence="1 2">CV53</strain>
    </source>
</reference>
<dbReference type="EMBL" id="SLVV01000006">
    <property type="protein sequence ID" value="TCN25041.1"/>
    <property type="molecule type" value="Genomic_DNA"/>
</dbReference>
<protein>
    <submittedName>
        <fullName evidence="1">Uncharacterized protein</fullName>
    </submittedName>
</protein>
<name>A0A4R2BDQ3_9BACI</name>
<evidence type="ECO:0000313" key="1">
    <source>
        <dbReference type="EMBL" id="TCN25041.1"/>
    </source>
</evidence>
<sequence length="42" mass="5036">MELVNNEQKIMELVKMAMNSSVSKKDFEQYIKYKRLVLLSKK</sequence>
<proteinExistence type="predicted"/>
<dbReference type="Proteomes" id="UP000295689">
    <property type="component" value="Unassembled WGS sequence"/>
</dbReference>
<evidence type="ECO:0000313" key="2">
    <source>
        <dbReference type="Proteomes" id="UP000295689"/>
    </source>
</evidence>
<dbReference type="RefSeq" id="WP_258235921.1">
    <property type="nucleotide sequence ID" value="NZ_JABUHM010000004.1"/>
</dbReference>
<dbReference type="AlphaFoldDB" id="A0A4R2BDQ3"/>
<comment type="caution">
    <text evidence="1">The sequence shown here is derived from an EMBL/GenBank/DDBJ whole genome shotgun (WGS) entry which is preliminary data.</text>
</comment>
<keyword evidence="2" id="KW-1185">Reference proteome</keyword>
<accession>A0A4R2BDQ3</accession>
<organism evidence="1 2">
    <name type="scientific">Mesobacillus foraminis</name>
    <dbReference type="NCBI Taxonomy" id="279826"/>
    <lineage>
        <taxon>Bacteria</taxon>
        <taxon>Bacillati</taxon>
        <taxon>Bacillota</taxon>
        <taxon>Bacilli</taxon>
        <taxon>Bacillales</taxon>
        <taxon>Bacillaceae</taxon>
        <taxon>Mesobacillus</taxon>
    </lineage>
</organism>
<gene>
    <name evidence="1" type="ORF">EV146_106243</name>
</gene>